<dbReference type="PANTHER" id="PTHR15272">
    <property type="entry name" value="CHROMATIN ASSEMBLY FACTOR 1 SUBUNIT A CAF-1 SUBUNIT A"/>
    <property type="match status" value="1"/>
</dbReference>
<gene>
    <name evidence="8" type="ORF">K2173_011820</name>
</gene>
<dbReference type="Pfam" id="PF21796">
    <property type="entry name" value="Cac1_C"/>
    <property type="match status" value="1"/>
</dbReference>
<sequence>MADAIQMLVDCDAVESITGSAQAPPDKTLKRKRQSQSSSTILLHQQKDSQIEALRSEIDSLFAYYKESINQKQGFGLGLDLSGNDCGSNSLNTLVGLLMEESELPLSKLVEEIYGRVVKQNASVTPLGVKSTVLLLGQRMMYGLPNVDADVLEDQSPACLWCWETREVKLQPKHLRGTLKTRRICRKKINDRITAVWAMISALEKSEDEQNYRSNLKKALEKLGKVLSEADIRLLVDSMLQKNGAEMADKEARREEKMHIKQLEKSKREIEKAKKRAELEIQKQNRQMEKERKRLQEEAEKDEKRREKEELEMQRQLKKEQEEADKEKRCREKEEAELKKWNSIRKQASIMERFLKRSKSTSPGQVDQSSRSMPLLSSEMSENGNESVTQLMDTILTSNGDLTADDILKSHLSSWHHFGRALRSNKIQHWSIRQKPKIELLKELKLTDARELAHDDESSMEKVVSEVGDKTSGDRSSFTNLGSSSPGSKKCKRRKQLLQFDKSHRPAFYGIWPKQSQVVGPRQPFKKDPTLDYDFDSDEEWEEEDPGESLSDCDKDDEENLDEGFSKADEEEESEDGFFVPDGYLSESEGVQIDRIEADTSVEGISSSLSCSQNSESEEFCLLLQQQKYLNNLTESVLRKNQPLIVLNVMHEKVPLLVTEDLSGASKLEKICLQSLSMRAFPGASTIEISMDCMNANDQDGCLSNSKDSTMPMSTLSCVQDSDMPIVVSTIHSCSQSINKVVESLQQKFPTIPKSRLKSKVREISDFVDNHWQVRKEILDEFGMPISPVKRGGKIQNISTYFSKRCLPPAAKIINCGENSPKSSLKSASSVEGQQVGTSSQP</sequence>
<dbReference type="GO" id="GO:0006281">
    <property type="term" value="P:DNA repair"/>
    <property type="evidence" value="ECO:0007669"/>
    <property type="project" value="UniProtKB-KW"/>
</dbReference>
<feature type="compositionally biased region" description="Polar residues" evidence="5">
    <location>
        <begin position="831"/>
        <end position="842"/>
    </location>
</feature>
<evidence type="ECO:0000256" key="3">
    <source>
        <dbReference type="ARBA" id="ARBA00023204"/>
    </source>
</evidence>
<protein>
    <recommendedName>
        <fullName evidence="10">Chromatin assembly factor 1 subunit FAS1</fullName>
    </recommendedName>
</protein>
<name>A0AAV8SLA0_9ROSI</name>
<keyword evidence="3" id="KW-0234">DNA repair</keyword>
<reference evidence="8 9" key="1">
    <citation type="submission" date="2021-09" db="EMBL/GenBank/DDBJ databases">
        <title>Genomic insights and catalytic innovation underlie evolution of tropane alkaloids biosynthesis.</title>
        <authorList>
            <person name="Wang Y.-J."/>
            <person name="Tian T."/>
            <person name="Huang J.-P."/>
            <person name="Huang S.-X."/>
        </authorList>
    </citation>
    <scope>NUCLEOTIDE SEQUENCE [LARGE SCALE GENOMIC DNA]</scope>
    <source>
        <strain evidence="8">KIB-2018</strain>
        <tissue evidence="8">Leaf</tissue>
    </source>
</reference>
<evidence type="ECO:0000256" key="5">
    <source>
        <dbReference type="SAM" id="MobiDB-lite"/>
    </source>
</evidence>
<comment type="caution">
    <text evidence="8">The sequence shown here is derived from an EMBL/GenBank/DDBJ whole genome shotgun (WGS) entry which is preliminary data.</text>
</comment>
<dbReference type="PANTHER" id="PTHR15272:SF0">
    <property type="entry name" value="CHROMATIN ASSEMBLY FACTOR 1 SUBUNIT A"/>
    <property type="match status" value="1"/>
</dbReference>
<keyword evidence="2" id="KW-0227">DNA damage</keyword>
<dbReference type="InterPro" id="IPR022043">
    <property type="entry name" value="CAF1A_DD"/>
</dbReference>
<feature type="compositionally biased region" description="Polar residues" evidence="5">
    <location>
        <begin position="474"/>
        <end position="487"/>
    </location>
</feature>
<dbReference type="GO" id="GO:0005634">
    <property type="term" value="C:nucleus"/>
    <property type="evidence" value="ECO:0007669"/>
    <property type="project" value="UniProtKB-SubCell"/>
</dbReference>
<feature type="compositionally biased region" description="Basic and acidic residues" evidence="5">
    <location>
        <begin position="452"/>
        <end position="473"/>
    </location>
</feature>
<feature type="compositionally biased region" description="Low complexity" evidence="5">
    <location>
        <begin position="820"/>
        <end position="830"/>
    </location>
</feature>
<feature type="region of interest" description="Disordered" evidence="5">
    <location>
        <begin position="355"/>
        <end position="380"/>
    </location>
</feature>
<dbReference type="GO" id="GO:0033186">
    <property type="term" value="C:CAF-1 complex"/>
    <property type="evidence" value="ECO:0007669"/>
    <property type="project" value="TreeGrafter"/>
</dbReference>
<feature type="compositionally biased region" description="Acidic residues" evidence="5">
    <location>
        <begin position="531"/>
        <end position="547"/>
    </location>
</feature>
<feature type="region of interest" description="Disordered" evidence="5">
    <location>
        <begin position="19"/>
        <end position="42"/>
    </location>
</feature>
<evidence type="ECO:0000259" key="6">
    <source>
        <dbReference type="Pfam" id="PF12253"/>
    </source>
</evidence>
<dbReference type="AlphaFoldDB" id="A0AAV8SLA0"/>
<evidence type="ECO:0008006" key="10">
    <source>
        <dbReference type="Google" id="ProtNLM"/>
    </source>
</evidence>
<feature type="domain" description="Chromatin assembly factor 1 subunit A dimerization" evidence="6">
    <location>
        <begin position="496"/>
        <end position="562"/>
    </location>
</feature>
<comment type="subcellular location">
    <subcellularLocation>
        <location evidence="1">Nucleus</location>
    </subcellularLocation>
</comment>
<accession>A0AAV8SLA0</accession>
<evidence type="ECO:0000259" key="7">
    <source>
        <dbReference type="Pfam" id="PF21796"/>
    </source>
</evidence>
<keyword evidence="4" id="KW-0539">Nucleus</keyword>
<keyword evidence="9" id="KW-1185">Reference proteome</keyword>
<dbReference type="EMBL" id="JAIWQS010000010">
    <property type="protein sequence ID" value="KAJ8753052.1"/>
    <property type="molecule type" value="Genomic_DNA"/>
</dbReference>
<evidence type="ECO:0000256" key="4">
    <source>
        <dbReference type="ARBA" id="ARBA00023242"/>
    </source>
</evidence>
<organism evidence="8 9">
    <name type="scientific">Erythroxylum novogranatense</name>
    <dbReference type="NCBI Taxonomy" id="1862640"/>
    <lineage>
        <taxon>Eukaryota</taxon>
        <taxon>Viridiplantae</taxon>
        <taxon>Streptophyta</taxon>
        <taxon>Embryophyta</taxon>
        <taxon>Tracheophyta</taxon>
        <taxon>Spermatophyta</taxon>
        <taxon>Magnoliopsida</taxon>
        <taxon>eudicotyledons</taxon>
        <taxon>Gunneridae</taxon>
        <taxon>Pentapetalae</taxon>
        <taxon>rosids</taxon>
        <taxon>fabids</taxon>
        <taxon>Malpighiales</taxon>
        <taxon>Erythroxylaceae</taxon>
        <taxon>Erythroxylum</taxon>
    </lineage>
</organism>
<feature type="region of interest" description="Disordered" evidence="5">
    <location>
        <begin position="818"/>
        <end position="842"/>
    </location>
</feature>
<feature type="region of interest" description="Disordered" evidence="5">
    <location>
        <begin position="452"/>
        <end position="494"/>
    </location>
</feature>
<feature type="compositionally biased region" description="Polar residues" evidence="5">
    <location>
        <begin position="360"/>
        <end position="372"/>
    </location>
</feature>
<feature type="region of interest" description="Disordered" evidence="5">
    <location>
        <begin position="247"/>
        <end position="334"/>
    </location>
</feature>
<dbReference type="GO" id="GO:0006334">
    <property type="term" value="P:nucleosome assembly"/>
    <property type="evidence" value="ECO:0007669"/>
    <property type="project" value="TreeGrafter"/>
</dbReference>
<feature type="region of interest" description="Disordered" evidence="5">
    <location>
        <begin position="519"/>
        <end position="584"/>
    </location>
</feature>
<proteinExistence type="predicted"/>
<feature type="domain" description="Chromatin assembly factor 1 subunit Cac1-like C-terminal" evidence="7">
    <location>
        <begin position="724"/>
        <end position="774"/>
    </location>
</feature>
<evidence type="ECO:0000256" key="2">
    <source>
        <dbReference type="ARBA" id="ARBA00022763"/>
    </source>
</evidence>
<dbReference type="Proteomes" id="UP001159364">
    <property type="component" value="Linkage Group LG10"/>
</dbReference>
<dbReference type="Pfam" id="PF12253">
    <property type="entry name" value="CAF1A_dimeriz"/>
    <property type="match status" value="1"/>
</dbReference>
<evidence type="ECO:0000313" key="9">
    <source>
        <dbReference type="Proteomes" id="UP001159364"/>
    </source>
</evidence>
<dbReference type="InterPro" id="IPR048800">
    <property type="entry name" value="Cac1-like_C"/>
</dbReference>
<evidence type="ECO:0000313" key="8">
    <source>
        <dbReference type="EMBL" id="KAJ8753052.1"/>
    </source>
</evidence>
<evidence type="ECO:0000256" key="1">
    <source>
        <dbReference type="ARBA" id="ARBA00004123"/>
    </source>
</evidence>